<evidence type="ECO:0000256" key="2">
    <source>
        <dbReference type="ARBA" id="ARBA00022801"/>
    </source>
</evidence>
<organism evidence="5 6">
    <name type="scientific">Brassica cretica</name>
    <name type="common">Mustard</name>
    <dbReference type="NCBI Taxonomy" id="69181"/>
    <lineage>
        <taxon>Eukaryota</taxon>
        <taxon>Viridiplantae</taxon>
        <taxon>Streptophyta</taxon>
        <taxon>Embryophyta</taxon>
        <taxon>Tracheophyta</taxon>
        <taxon>Spermatophyta</taxon>
        <taxon>Magnoliopsida</taxon>
        <taxon>eudicotyledons</taxon>
        <taxon>Gunneridae</taxon>
        <taxon>Pentapetalae</taxon>
        <taxon>rosids</taxon>
        <taxon>malvids</taxon>
        <taxon>Brassicales</taxon>
        <taxon>Brassicaceae</taxon>
        <taxon>Brassiceae</taxon>
        <taxon>Brassica</taxon>
    </lineage>
</organism>
<keyword evidence="2" id="KW-0378">Hydrolase</keyword>
<feature type="compositionally biased region" description="Basic and acidic residues" evidence="3">
    <location>
        <begin position="593"/>
        <end position="609"/>
    </location>
</feature>
<dbReference type="AlphaFoldDB" id="A0A8S9SMY4"/>
<evidence type="ECO:0000256" key="1">
    <source>
        <dbReference type="ARBA" id="ARBA00022670"/>
    </source>
</evidence>
<evidence type="ECO:0000256" key="3">
    <source>
        <dbReference type="SAM" id="MobiDB-lite"/>
    </source>
</evidence>
<evidence type="ECO:0000313" key="6">
    <source>
        <dbReference type="Proteomes" id="UP000712600"/>
    </source>
</evidence>
<accession>A0A8S9SMY4</accession>
<gene>
    <name evidence="5" type="ORF">F2Q69_00034993</name>
</gene>
<protein>
    <recommendedName>
        <fullName evidence="4">Ubiquitin-like protease family profile domain-containing protein</fullName>
    </recommendedName>
</protein>
<feature type="compositionally biased region" description="Basic and acidic residues" evidence="3">
    <location>
        <begin position="507"/>
        <end position="527"/>
    </location>
</feature>
<feature type="region of interest" description="Disordered" evidence="3">
    <location>
        <begin position="593"/>
        <end position="620"/>
    </location>
</feature>
<feature type="domain" description="Ubiquitin-like protease family profile" evidence="4">
    <location>
        <begin position="104"/>
        <end position="215"/>
    </location>
</feature>
<reference evidence="5" key="1">
    <citation type="submission" date="2019-12" db="EMBL/GenBank/DDBJ databases">
        <title>Genome sequencing and annotation of Brassica cretica.</title>
        <authorList>
            <person name="Studholme D.J."/>
            <person name="Sarris P."/>
        </authorList>
    </citation>
    <scope>NUCLEOTIDE SEQUENCE</scope>
    <source>
        <strain evidence="5">PFS-109/04</strain>
        <tissue evidence="5">Leaf</tissue>
    </source>
</reference>
<dbReference type="CDD" id="cd20406">
    <property type="entry name" value="Tudor_Agenet_AtDUF_rpt2_4"/>
    <property type="match status" value="1"/>
</dbReference>
<name>A0A8S9SMY4_BRACR</name>
<dbReference type="PANTHER" id="PTHR48449:SF1">
    <property type="entry name" value="DUF1985 DOMAIN-CONTAINING PROTEIN"/>
    <property type="match status" value="1"/>
</dbReference>
<evidence type="ECO:0000313" key="5">
    <source>
        <dbReference type="EMBL" id="KAF3603402.1"/>
    </source>
</evidence>
<dbReference type="InterPro" id="IPR003653">
    <property type="entry name" value="Peptidase_C48_C"/>
</dbReference>
<dbReference type="Pfam" id="PF02902">
    <property type="entry name" value="Peptidase_C48"/>
    <property type="match status" value="1"/>
</dbReference>
<dbReference type="PANTHER" id="PTHR48449">
    <property type="entry name" value="DUF1985 DOMAIN-CONTAINING PROTEIN"/>
    <property type="match status" value="1"/>
</dbReference>
<comment type="caution">
    <text evidence="5">The sequence shown here is derived from an EMBL/GenBank/DDBJ whole genome shotgun (WGS) entry which is preliminary data.</text>
</comment>
<feature type="region of interest" description="Disordered" evidence="3">
    <location>
        <begin position="499"/>
        <end position="556"/>
    </location>
</feature>
<dbReference type="Proteomes" id="UP000712600">
    <property type="component" value="Unassembled WGS sequence"/>
</dbReference>
<dbReference type="GO" id="GO:0008234">
    <property type="term" value="F:cysteine-type peptidase activity"/>
    <property type="evidence" value="ECO:0007669"/>
    <property type="project" value="InterPro"/>
</dbReference>
<sequence>MLMLPMVQFMEKKSSHWIGMEIHLTNNTITLFHCGLPNEDINVDIRQIEILQMLECLSLGLKNMSDINDDNAMDLLSMLCCEIFDQFMDRDFKEATTGLDGYTLKKRTIKFYDCGLQTEDINIDIPQVENLAVLIPALMLEAVGEEINKKDLVPFHVEKAEGLPKTNIRCNCVLFVLNMLECNSLKIEDMSKINDDNAHELRRSLSCEIFNQCFGEVEFNRIRGTFLGLVIKLGERNLKLSAKIFHAVLTKSITTGEVEGPREENERFEWEFLHGPHTENDVKKQLRNTNEDASDERFCLAMLLLIESILLQKVSGSDTTFPLDYVKITYDIDVLMTYPWGRIAYELLKSLKNAVKKNVDKNKYDLHGYPLAFHLWILESVPLLSPFSKVVPILDVQPSTPIFLCEKYIDVKSPQLIDVLQIENTKHLKVTCILPPIMHDPEADVFMEDEVNKDLDDMADLSKRGYKFKISEWRNMSVDLYEAHEEIKRSSLLFGNEEIRQPSSSNEDSKELNVRVSELEKRQRVTSDDNLNNETDAMPLNETRHGEASPDQVTSDENLNNEDIPEPMTEIISPNISKIPPLTRTRIILLREQKKEKRVQESVSSDRIRPQPPPEEPQETKSFELMAYVDVYHNDVWCSGRVHTILSDDKYYVCFDGSKEFIQFNREVHQTQSVKPSQQDHVKKHIDVAFTMLNCRRIEQATWFHDRSLPTACFLPVLSFERVGYRFESLKKPPKRGIKLLEGYVGEVVRGDITPRKIWLEDVNVIYGAIHNKKSSHFIGMEIHLTDNTITLFDCGLSKKMSTLPFLKSKNWQMLECKELGLKDMSKIIDDNAMDLRTKLCCEIFDQFMDKDFKEVYMK</sequence>
<dbReference type="GO" id="GO:0006508">
    <property type="term" value="P:proteolysis"/>
    <property type="evidence" value="ECO:0007669"/>
    <property type="project" value="UniProtKB-KW"/>
</dbReference>
<dbReference type="EMBL" id="QGKX02000004">
    <property type="protein sequence ID" value="KAF3603402.1"/>
    <property type="molecule type" value="Genomic_DNA"/>
</dbReference>
<evidence type="ECO:0000259" key="4">
    <source>
        <dbReference type="Pfam" id="PF02902"/>
    </source>
</evidence>
<keyword evidence="1" id="KW-0645">Protease</keyword>
<proteinExistence type="predicted"/>